<dbReference type="Pfam" id="PF07662">
    <property type="entry name" value="Nucleos_tra2_C"/>
    <property type="match status" value="1"/>
</dbReference>
<evidence type="ECO:0000259" key="10">
    <source>
        <dbReference type="Pfam" id="PF07670"/>
    </source>
</evidence>
<accession>I0JJZ8</accession>
<keyword evidence="12" id="KW-1185">Reference proteome</keyword>
<proteinExistence type="inferred from homology"/>
<evidence type="ECO:0000313" key="12">
    <source>
        <dbReference type="Proteomes" id="UP000007397"/>
    </source>
</evidence>
<dbReference type="PANTHER" id="PTHR10590:SF23">
    <property type="entry name" value="NUPC_NUPG FAMILY NUCLEOSIDE CNT TRANSPORTER"/>
    <property type="match status" value="1"/>
</dbReference>
<feature type="transmembrane region" description="Helical" evidence="7">
    <location>
        <begin position="234"/>
        <end position="253"/>
    </location>
</feature>
<keyword evidence="4 7" id="KW-0812">Transmembrane</keyword>
<feature type="domain" description="Nucleoside transporter/FeoB GTPase Gate" evidence="10">
    <location>
        <begin position="131"/>
        <end position="229"/>
    </location>
</feature>
<dbReference type="InterPro" id="IPR011657">
    <property type="entry name" value="CNT_C_dom"/>
</dbReference>
<evidence type="ECO:0000256" key="5">
    <source>
        <dbReference type="ARBA" id="ARBA00022989"/>
    </source>
</evidence>
<comment type="subcellular location">
    <subcellularLocation>
        <location evidence="1">Cell membrane</location>
        <topology evidence="1">Multi-pass membrane protein</topology>
    </subcellularLocation>
</comment>
<dbReference type="InterPro" id="IPR011642">
    <property type="entry name" value="Gate_dom"/>
</dbReference>
<protein>
    <submittedName>
        <fullName evidence="11">CNT family transporter</fullName>
    </submittedName>
</protein>
<dbReference type="Proteomes" id="UP000007397">
    <property type="component" value="Chromosome"/>
</dbReference>
<feature type="transmembrane region" description="Helical" evidence="7">
    <location>
        <begin position="38"/>
        <end position="61"/>
    </location>
</feature>
<evidence type="ECO:0000256" key="6">
    <source>
        <dbReference type="ARBA" id="ARBA00023136"/>
    </source>
</evidence>
<evidence type="ECO:0000256" key="3">
    <source>
        <dbReference type="ARBA" id="ARBA00022475"/>
    </source>
</evidence>
<dbReference type="PATRIC" id="fig|866895.3.peg.1122"/>
<feature type="domain" description="Concentrative nucleoside transporter N-terminal" evidence="8">
    <location>
        <begin position="50"/>
        <end position="121"/>
    </location>
</feature>
<evidence type="ECO:0000256" key="7">
    <source>
        <dbReference type="SAM" id="Phobius"/>
    </source>
</evidence>
<dbReference type="GO" id="GO:0005886">
    <property type="term" value="C:plasma membrane"/>
    <property type="evidence" value="ECO:0007669"/>
    <property type="project" value="UniProtKB-SubCell"/>
</dbReference>
<comment type="similarity">
    <text evidence="2">Belongs to the concentrative nucleoside transporter (CNT) (TC 2.A.41) family.</text>
</comment>
<evidence type="ECO:0000259" key="9">
    <source>
        <dbReference type="Pfam" id="PF07662"/>
    </source>
</evidence>
<dbReference type="PANTHER" id="PTHR10590">
    <property type="entry name" value="SODIUM/NUCLEOSIDE COTRANSPORTER"/>
    <property type="match status" value="1"/>
</dbReference>
<keyword evidence="3" id="KW-1003">Cell membrane</keyword>
<feature type="domain" description="Concentrative nucleoside transporter C-terminal" evidence="9">
    <location>
        <begin position="233"/>
        <end position="433"/>
    </location>
</feature>
<reference evidence="11 12" key="1">
    <citation type="journal article" date="2013" name="Environ. Microbiol.">
        <title>Chloride and organic osmolytes: a hybrid strategy to cope with elevated salinities by the moderately halophilic, chloride-dependent bacterium Halobacillus halophilus.</title>
        <authorList>
            <person name="Saum S.H."/>
            <person name="Pfeiffer F."/>
            <person name="Palm P."/>
            <person name="Rampp M."/>
            <person name="Schuster S.C."/>
            <person name="Muller V."/>
            <person name="Oesterhelt D."/>
        </authorList>
    </citation>
    <scope>NUCLEOTIDE SEQUENCE [LARGE SCALE GENOMIC DNA]</scope>
    <source>
        <strain evidence="12">ATCC 35676 / DSM 2266 / JCM 20832 / KCTC 3685 / LMG 17431 / NBRC 102448 / NCIMB 2269</strain>
    </source>
</reference>
<dbReference type="InterPro" id="IPR008276">
    <property type="entry name" value="C_nuclsd_transpt"/>
</dbReference>
<evidence type="ECO:0000256" key="4">
    <source>
        <dbReference type="ARBA" id="ARBA00022692"/>
    </source>
</evidence>
<dbReference type="Pfam" id="PF07670">
    <property type="entry name" value="Gate"/>
    <property type="match status" value="1"/>
</dbReference>
<feature type="transmembrane region" description="Helical" evidence="7">
    <location>
        <begin position="323"/>
        <end position="343"/>
    </location>
</feature>
<dbReference type="EMBL" id="HE717023">
    <property type="protein sequence ID" value="CCG44467.1"/>
    <property type="molecule type" value="Genomic_DNA"/>
</dbReference>
<feature type="transmembrane region" description="Helical" evidence="7">
    <location>
        <begin position="289"/>
        <end position="311"/>
    </location>
</feature>
<feature type="transmembrane region" description="Helical" evidence="7">
    <location>
        <begin position="376"/>
        <end position="397"/>
    </location>
</feature>
<dbReference type="GO" id="GO:0005337">
    <property type="term" value="F:nucleoside transmembrane transporter activity"/>
    <property type="evidence" value="ECO:0007669"/>
    <property type="project" value="InterPro"/>
</dbReference>
<feature type="transmembrane region" description="Helical" evidence="7">
    <location>
        <begin position="129"/>
        <end position="151"/>
    </location>
</feature>
<keyword evidence="6 7" id="KW-0472">Membrane</keyword>
<evidence type="ECO:0000313" key="11">
    <source>
        <dbReference type="EMBL" id="CCG44467.1"/>
    </source>
</evidence>
<feature type="transmembrane region" description="Helical" evidence="7">
    <location>
        <begin position="417"/>
        <end position="435"/>
    </location>
</feature>
<dbReference type="KEGG" id="hhd:HBHAL_2111"/>
<dbReference type="AlphaFoldDB" id="I0JJZ8"/>
<dbReference type="eggNOG" id="COG1972">
    <property type="taxonomic scope" value="Bacteria"/>
</dbReference>
<dbReference type="GO" id="GO:0015293">
    <property type="term" value="F:symporter activity"/>
    <property type="evidence" value="ECO:0007669"/>
    <property type="project" value="TreeGrafter"/>
</dbReference>
<dbReference type="STRING" id="866895.HBHAL_2111"/>
<dbReference type="InterPro" id="IPR002668">
    <property type="entry name" value="CNT_N_dom"/>
</dbReference>
<dbReference type="Pfam" id="PF01773">
    <property type="entry name" value="Nucleos_tra2_N"/>
    <property type="match status" value="1"/>
</dbReference>
<gene>
    <name evidence="11" type="ordered locus">HBHAL_2111</name>
</gene>
<keyword evidence="5 7" id="KW-1133">Transmembrane helix</keyword>
<evidence type="ECO:0000256" key="1">
    <source>
        <dbReference type="ARBA" id="ARBA00004651"/>
    </source>
</evidence>
<evidence type="ECO:0000256" key="2">
    <source>
        <dbReference type="ARBA" id="ARBA00009033"/>
    </source>
</evidence>
<feature type="transmembrane region" description="Helical" evidence="7">
    <location>
        <begin position="73"/>
        <end position="97"/>
    </location>
</feature>
<feature type="transmembrane region" description="Helical" evidence="7">
    <location>
        <begin position="15"/>
        <end position="32"/>
    </location>
</feature>
<evidence type="ECO:0000259" key="8">
    <source>
        <dbReference type="Pfam" id="PF01773"/>
    </source>
</evidence>
<name>I0JJZ8_HALH3</name>
<dbReference type="HOGENOM" id="CLU_016813_0_0_9"/>
<organism evidence="11 12">
    <name type="scientific">Halobacillus halophilus (strain ATCC 35676 / DSM 2266 / JCM 20832 / KCTC 3685 / LMG 17431 / NBRC 102448 / NCIMB 2269)</name>
    <name type="common">Sporosarcina halophila</name>
    <dbReference type="NCBI Taxonomy" id="866895"/>
    <lineage>
        <taxon>Bacteria</taxon>
        <taxon>Bacillati</taxon>
        <taxon>Bacillota</taxon>
        <taxon>Bacilli</taxon>
        <taxon>Bacillales</taxon>
        <taxon>Bacillaceae</taxon>
        <taxon>Halobacillus</taxon>
    </lineage>
</organism>
<feature type="transmembrane region" description="Helical" evidence="7">
    <location>
        <begin position="206"/>
        <end position="228"/>
    </location>
</feature>
<sequence length="436" mass="46360">MTACMTSDNLLKSKIEYVYESIFIFVIIFIILGEEPTVNNVIGVLLGIAAVAVILGIAFLMSNDRKNINYKGVGIMLAVQLVLTAFMFNTTVGQQIIKGISWVFNRLIEYGTEGVNFVLGGVEVGENGVFFFNVLLLIIFFATILSVLTYLKILPFIIKYLGWGLSKITGLPKVESFNAVNSIFFGQSEALIAIKSQFHNLNDNRLYIVSASAMGSVSASIVGAYLGILPDEYILVALPLNMFSALIVSSIIAPVNVPKEDDEVDIQDVSNAKSFFEAMGNGALDGGKIALIVASMLIAFIASLELANAVFGAIFGGFTLQQLLGYIIAPIGLLMGIPAAEVVDAGAIMGTKIVTNEFVAMLEFQGMLENVSEKTVGIVTVFLTSFANFSSIGIIAGTVQGIDAEKGGRVSGFGLKLLIGATLGSMLSATIAGIFL</sequence>